<dbReference type="Proteomes" id="UP000319449">
    <property type="component" value="Unassembled WGS sequence"/>
</dbReference>
<protein>
    <submittedName>
        <fullName evidence="1">Uncharacterized protein</fullName>
    </submittedName>
</protein>
<dbReference type="RefSeq" id="WP_145023591.1">
    <property type="nucleotide sequence ID" value="NZ_VLLN01000017.1"/>
</dbReference>
<evidence type="ECO:0000313" key="2">
    <source>
        <dbReference type="Proteomes" id="UP000319449"/>
    </source>
</evidence>
<keyword evidence="2" id="KW-1185">Reference proteome</keyword>
<proteinExistence type="predicted"/>
<dbReference type="OrthoDB" id="5387582at2"/>
<gene>
    <name evidence="1" type="ORF">JN12_02686</name>
</gene>
<comment type="caution">
    <text evidence="1">The sequence shown here is derived from an EMBL/GenBank/DDBJ whole genome shotgun (WGS) entry which is preliminary data.</text>
</comment>
<accession>A0A562VK04</accession>
<evidence type="ECO:0000313" key="1">
    <source>
        <dbReference type="EMBL" id="TWJ18283.1"/>
    </source>
</evidence>
<organism evidence="1 2">
    <name type="scientific">Geobacter argillaceus</name>
    <dbReference type="NCBI Taxonomy" id="345631"/>
    <lineage>
        <taxon>Bacteria</taxon>
        <taxon>Pseudomonadati</taxon>
        <taxon>Thermodesulfobacteriota</taxon>
        <taxon>Desulfuromonadia</taxon>
        <taxon>Geobacterales</taxon>
        <taxon>Geobacteraceae</taxon>
        <taxon>Geobacter</taxon>
    </lineage>
</organism>
<name>A0A562VK04_9BACT</name>
<dbReference type="AlphaFoldDB" id="A0A562VK04"/>
<reference evidence="1 2" key="1">
    <citation type="submission" date="2019-07" db="EMBL/GenBank/DDBJ databases">
        <title>Genomic Encyclopedia of Archaeal and Bacterial Type Strains, Phase II (KMG-II): from individual species to whole genera.</title>
        <authorList>
            <person name="Goeker M."/>
        </authorList>
    </citation>
    <scope>NUCLEOTIDE SEQUENCE [LARGE SCALE GENOMIC DNA]</scope>
    <source>
        <strain evidence="1 2">ATCC BAA-1139</strain>
    </source>
</reference>
<dbReference type="EMBL" id="VLLN01000017">
    <property type="protein sequence ID" value="TWJ18283.1"/>
    <property type="molecule type" value="Genomic_DNA"/>
</dbReference>
<sequence length="98" mass="11256">MGITIKPSDLKYKYPKGVVSRDVPKFSGKPDRAPFDRDDLYEILPMLAKVMDELGRDDGSTLHLIEDLMNRDLPRSIVAREEVFDFLVGCTREIIEEQ</sequence>